<name>A0A194PHY4_PAPXU</name>
<feature type="chain" id="PRO_5008263264" evidence="1">
    <location>
        <begin position="19"/>
        <end position="153"/>
    </location>
</feature>
<gene>
    <name evidence="2" type="ORF">RR46_14148</name>
</gene>
<evidence type="ECO:0000256" key="1">
    <source>
        <dbReference type="SAM" id="SignalP"/>
    </source>
</evidence>
<dbReference type="EMBL" id="KQ459603">
    <property type="protein sequence ID" value="KPI92927.1"/>
    <property type="molecule type" value="Genomic_DNA"/>
</dbReference>
<evidence type="ECO:0000313" key="3">
    <source>
        <dbReference type="Proteomes" id="UP000053268"/>
    </source>
</evidence>
<keyword evidence="3" id="KW-1185">Reference proteome</keyword>
<reference evidence="2 3" key="1">
    <citation type="journal article" date="2015" name="Nat. Commun.">
        <title>Outbred genome sequencing and CRISPR/Cas9 gene editing in butterflies.</title>
        <authorList>
            <person name="Li X."/>
            <person name="Fan D."/>
            <person name="Zhang W."/>
            <person name="Liu G."/>
            <person name="Zhang L."/>
            <person name="Zhao L."/>
            <person name="Fang X."/>
            <person name="Chen L."/>
            <person name="Dong Y."/>
            <person name="Chen Y."/>
            <person name="Ding Y."/>
            <person name="Zhao R."/>
            <person name="Feng M."/>
            <person name="Zhu Y."/>
            <person name="Feng Y."/>
            <person name="Jiang X."/>
            <person name="Zhu D."/>
            <person name="Xiang H."/>
            <person name="Feng X."/>
            <person name="Li S."/>
            <person name="Wang J."/>
            <person name="Zhang G."/>
            <person name="Kronforst M.R."/>
            <person name="Wang W."/>
        </authorList>
    </citation>
    <scope>NUCLEOTIDE SEQUENCE [LARGE SCALE GENOMIC DNA]</scope>
    <source>
        <strain evidence="2">Ya'a_city_454_Px</strain>
        <tissue evidence="2">Whole body</tissue>
    </source>
</reference>
<keyword evidence="1" id="KW-0732">Signal</keyword>
<organism evidence="2 3">
    <name type="scientific">Papilio xuthus</name>
    <name type="common">Asian swallowtail butterfly</name>
    <dbReference type="NCBI Taxonomy" id="66420"/>
    <lineage>
        <taxon>Eukaryota</taxon>
        <taxon>Metazoa</taxon>
        <taxon>Ecdysozoa</taxon>
        <taxon>Arthropoda</taxon>
        <taxon>Hexapoda</taxon>
        <taxon>Insecta</taxon>
        <taxon>Pterygota</taxon>
        <taxon>Neoptera</taxon>
        <taxon>Endopterygota</taxon>
        <taxon>Lepidoptera</taxon>
        <taxon>Glossata</taxon>
        <taxon>Ditrysia</taxon>
        <taxon>Papilionoidea</taxon>
        <taxon>Papilionidae</taxon>
        <taxon>Papilioninae</taxon>
        <taxon>Papilio</taxon>
    </lineage>
</organism>
<protein>
    <submittedName>
        <fullName evidence="2">Uncharacterized protein</fullName>
    </submittedName>
</protein>
<feature type="signal peptide" evidence="1">
    <location>
        <begin position="1"/>
        <end position="18"/>
    </location>
</feature>
<sequence>MKLAIILFALAVFSQSKGKHLTKCKQEIVGGLADSCKCTTYFNKTDFMGKENKYDNKRITISKAGNASAVPLVLLMSMGVVEHLGVPTTRDCYVETESSQRIGDSDQPSSDDLRGYGHIDMTNKFLCTITNAANGKNCNVYYLFKRSNDHQTA</sequence>
<evidence type="ECO:0000313" key="2">
    <source>
        <dbReference type="EMBL" id="KPI92927.1"/>
    </source>
</evidence>
<dbReference type="Proteomes" id="UP000053268">
    <property type="component" value="Unassembled WGS sequence"/>
</dbReference>
<accession>A0A194PHY4</accession>
<dbReference type="AlphaFoldDB" id="A0A194PHY4"/>
<proteinExistence type="predicted"/>